<evidence type="ECO:0000313" key="7">
    <source>
        <dbReference type="Proteomes" id="UP000184364"/>
    </source>
</evidence>
<dbReference type="Pfam" id="PF13620">
    <property type="entry name" value="CarboxypepD_reg"/>
    <property type="match status" value="1"/>
</dbReference>
<dbReference type="InterPro" id="IPR036942">
    <property type="entry name" value="Beta-barrel_TonB_sf"/>
</dbReference>
<evidence type="ECO:0000256" key="2">
    <source>
        <dbReference type="ARBA" id="ARBA00023136"/>
    </source>
</evidence>
<proteinExistence type="predicted"/>
<dbReference type="STRING" id="1302687.SAMN05444267_100426"/>
<dbReference type="GO" id="GO:0004180">
    <property type="term" value="F:carboxypeptidase activity"/>
    <property type="evidence" value="ECO:0007669"/>
    <property type="project" value="UniProtKB-KW"/>
</dbReference>
<sequence>MKKVKIVLGLLFLSLGTVAYAQTTQASIVGKVVNKGNNAQEKVKVTIINESTGFKTETETNSKGEYIFKEIPLGGPYTVIVNDEKKEGYTVNFGDQVTVNVDLANKEKSIEEVVITGNLKNKIGNLGAATAITTKNIGILPVNGRNFANLAELSPLSGKNGSISGQLSSSTNFTIDGMTAKNPTSAGATTSRSGAPFSISIEAVREFKVTTNQYDVTLGRSGGGTVSAVTKSGTNKFSGSAWEYLRTNWLSSKYDIRGNKINNDFSTSQFGFSLGGPVIKNKLHFFMAWDHQLDSRPLQIADIRSHEDELRLNTTQSTLNKFLDIARAKYGVGNSPQFGSFDKVRNSDAAFLRLDWQINDKNLLTLRNNFTYDLNKNGLVDNTAINAFESYGNDKNLDNSLLLTLRSNLRPNMTNELKAQYLYTAQDSYQNNELGHAVPRAVVENIVSNIDGKDRATNIQIGGHRFGQESFRNNVFQIVDNLYYNTDKIKYTFGADLMYTMSKSIYGSEVNGRFQFRENPVVNGGDNLYNFNNLVAYRFYREVPLVEDPSVKSNIYNLGVYGQIQTKIAKGLDLMAGLRLDYGGYPKAGFNQKLFDEMGIRTDNQIKSFIIQPRFQLDWNMNEGNKDFLKFGAGIFSSDINNYMIINNLVFDGRHLATLDVNPSQIGLTPDFNSYRNDYGTVPTLSQYQLPTINYTGKDAKIPIVYKANISYTHFFNERFRAGVAAYMALGRNNYFYYDRNMVTNPYFTLDNEGGRGVYVPAASIAANGTMNWKDGRINKNFGRVLELVSDGKVNQFSFVADTSYRYWKDGEITASYTWADIKDNTSYNGNVANSATLSTLVSGDPRNLRMSYSDNQFRNKVVIYGNSPTIAGFTLGIRYAGMGGTRFSVTAGGNVNGDFVDSNDLAYIFPNLTQTLIDNPEVGQALKNYITDYNNKIAERNGGKNKFYGVWDVRVAKKIKFEKIGAFELSVDIFNVANLLNKEWGVNKAYNNMSLYRITGFDQVTKQLQYSLNTSGLEPLSGNPYQIQIGAKYSF</sequence>
<dbReference type="SUPFAM" id="SSF49478">
    <property type="entry name" value="Cna protein B-type domain"/>
    <property type="match status" value="1"/>
</dbReference>
<gene>
    <name evidence="6" type="ORF">SAMN05444267_100426</name>
</gene>
<name>A0A1M6SH01_9FLAO</name>
<protein>
    <submittedName>
        <fullName evidence="6">Carboxypeptidase regulatory-like domain-containing protein</fullName>
    </submittedName>
</protein>
<feature type="domain" description="TonB-dependent transporter Oar-like beta-barrel" evidence="5">
    <location>
        <begin position="229"/>
        <end position="293"/>
    </location>
</feature>
<dbReference type="RefSeq" id="WP_073290899.1">
    <property type="nucleotide sequence ID" value="NZ_FRAV01000004.1"/>
</dbReference>
<keyword evidence="7" id="KW-1185">Reference proteome</keyword>
<dbReference type="InterPro" id="IPR057601">
    <property type="entry name" value="Oar-like_b-barrel"/>
</dbReference>
<evidence type="ECO:0000256" key="3">
    <source>
        <dbReference type="ARBA" id="ARBA00023237"/>
    </source>
</evidence>
<feature type="domain" description="TonB-dependent transporter Oar-like beta-barrel" evidence="5">
    <location>
        <begin position="340"/>
        <end position="982"/>
    </location>
</feature>
<keyword evidence="6" id="KW-0378">Hydrolase</keyword>
<dbReference type="Gene3D" id="2.40.170.20">
    <property type="entry name" value="TonB-dependent receptor, beta-barrel domain"/>
    <property type="match status" value="1"/>
</dbReference>
<dbReference type="InterPro" id="IPR013783">
    <property type="entry name" value="Ig-like_fold"/>
</dbReference>
<organism evidence="6 7">
    <name type="scientific">Chryseobacterium polytrichastri</name>
    <dbReference type="NCBI Taxonomy" id="1302687"/>
    <lineage>
        <taxon>Bacteria</taxon>
        <taxon>Pseudomonadati</taxon>
        <taxon>Bacteroidota</taxon>
        <taxon>Flavobacteriia</taxon>
        <taxon>Flavobacteriales</taxon>
        <taxon>Weeksellaceae</taxon>
        <taxon>Chryseobacterium group</taxon>
        <taxon>Chryseobacterium</taxon>
    </lineage>
</organism>
<dbReference type="Gene3D" id="2.60.40.10">
    <property type="entry name" value="Immunoglobulins"/>
    <property type="match status" value="1"/>
</dbReference>
<keyword evidence="6" id="KW-0645">Protease</keyword>
<evidence type="ECO:0000313" key="6">
    <source>
        <dbReference type="EMBL" id="SHK44043.1"/>
    </source>
</evidence>
<keyword evidence="6" id="KW-0121">Carboxypeptidase</keyword>
<keyword evidence="4" id="KW-0732">Signal</keyword>
<evidence type="ECO:0000256" key="1">
    <source>
        <dbReference type="ARBA" id="ARBA00004442"/>
    </source>
</evidence>
<feature type="chain" id="PRO_5012252056" evidence="4">
    <location>
        <begin position="22"/>
        <end position="1036"/>
    </location>
</feature>
<dbReference type="EMBL" id="FRAV01000004">
    <property type="protein sequence ID" value="SHK44043.1"/>
    <property type="molecule type" value="Genomic_DNA"/>
</dbReference>
<keyword evidence="2" id="KW-0472">Membrane</keyword>
<accession>A0A1M6SH01</accession>
<comment type="subcellular location">
    <subcellularLocation>
        <location evidence="1">Cell outer membrane</location>
    </subcellularLocation>
</comment>
<dbReference type="Pfam" id="PF25183">
    <property type="entry name" value="OMP_b-brl_4"/>
    <property type="match status" value="2"/>
</dbReference>
<evidence type="ECO:0000256" key="4">
    <source>
        <dbReference type="SAM" id="SignalP"/>
    </source>
</evidence>
<reference evidence="7" key="1">
    <citation type="submission" date="2016-11" db="EMBL/GenBank/DDBJ databases">
        <authorList>
            <person name="Varghese N."/>
            <person name="Submissions S."/>
        </authorList>
    </citation>
    <scope>NUCLEOTIDE SEQUENCE [LARGE SCALE GENOMIC DNA]</scope>
    <source>
        <strain evidence="7">DSM 26899</strain>
    </source>
</reference>
<dbReference type="SUPFAM" id="SSF56935">
    <property type="entry name" value="Porins"/>
    <property type="match status" value="1"/>
</dbReference>
<dbReference type="Proteomes" id="UP000184364">
    <property type="component" value="Unassembled WGS sequence"/>
</dbReference>
<dbReference type="AlphaFoldDB" id="A0A1M6SH01"/>
<feature type="signal peptide" evidence="4">
    <location>
        <begin position="1"/>
        <end position="21"/>
    </location>
</feature>
<evidence type="ECO:0000259" key="5">
    <source>
        <dbReference type="Pfam" id="PF25183"/>
    </source>
</evidence>
<dbReference type="GO" id="GO:0009279">
    <property type="term" value="C:cell outer membrane"/>
    <property type="evidence" value="ECO:0007669"/>
    <property type="project" value="UniProtKB-SubCell"/>
</dbReference>
<dbReference type="OrthoDB" id="9768147at2"/>
<keyword evidence="3" id="KW-0998">Cell outer membrane</keyword>